<sequence>MVIKGVRHSPHGGHIVVLILFSVVSILSGLLTVPPIDRDESRFVQATTQMIETGNYIDIRFQAEDRHQKPIGIYWLQAGSVLAFADVEDRPLWAYRLPSLVGAMAAVVFTYLCGCALFGATPALLGAFLLAGAPVLLGEGAIAKADAALLGAIAGMMAALAWIVTAPDDRHLGKPVLGFWGALGVGILLKGLVAPLVAVSVLMGLFWHGRHEPERTARLWRRLRPLWGVVVLSALILPWFIAIGVRTEGRFFTAFLGVDSLGKAFRAQEDHAAPPGFHFTVFWVMFWPAALFALVAARKAIATWREGPVFFCLAWLVPLWILFELGQTKLPHYMMIAYPAIALLIGHAVVTLPETAHRGLRLAGIPIFLAIGFAATLFILFLAGRFSTAGLTHWHYLGGALVGSVAIAAAVLVALKKSQSALIAAAFASSLYGWGAFEGVLPSLDRLTLTPELAKMLDRNEAHPLKDNTGPLALVGYSEPSAVFTFGTDTLLLSPTAAAAYVLEDPRRAAVVESREEAAFISAIPPTRTARRVAETIGYNYSNNRDVELILYRIE</sequence>
<dbReference type="HOGENOM" id="CLU_019200_1_0_5"/>
<dbReference type="GO" id="GO:0005886">
    <property type="term" value="C:plasma membrane"/>
    <property type="evidence" value="ECO:0007669"/>
    <property type="project" value="UniProtKB-SubCell"/>
</dbReference>
<dbReference type="Proteomes" id="UP000001302">
    <property type="component" value="Chromosome"/>
</dbReference>
<evidence type="ECO:0000256" key="1">
    <source>
        <dbReference type="ARBA" id="ARBA00004651"/>
    </source>
</evidence>
<dbReference type="EMBL" id="CP002156">
    <property type="protein sequence ID" value="ADM09604.1"/>
    <property type="molecule type" value="Genomic_DNA"/>
</dbReference>
<dbReference type="KEGG" id="pbr:PB2503_07744"/>
<evidence type="ECO:0000256" key="7">
    <source>
        <dbReference type="ARBA" id="ARBA00023136"/>
    </source>
</evidence>
<name>E0TGI5_PARBH</name>
<evidence type="ECO:0000256" key="8">
    <source>
        <dbReference type="SAM" id="Phobius"/>
    </source>
</evidence>
<evidence type="ECO:0000256" key="6">
    <source>
        <dbReference type="ARBA" id="ARBA00022989"/>
    </source>
</evidence>
<comment type="subcellular location">
    <subcellularLocation>
        <location evidence="1">Cell membrane</location>
        <topology evidence="1">Multi-pass membrane protein</topology>
    </subcellularLocation>
</comment>
<accession>E0TGI5</accession>
<keyword evidence="3" id="KW-0328">Glycosyltransferase</keyword>
<dbReference type="GO" id="GO:0009103">
    <property type="term" value="P:lipopolysaccharide biosynthetic process"/>
    <property type="evidence" value="ECO:0007669"/>
    <property type="project" value="TreeGrafter"/>
</dbReference>
<dbReference type="Pfam" id="PF13231">
    <property type="entry name" value="PMT_2"/>
    <property type="match status" value="1"/>
</dbReference>
<reference evidence="10 11" key="2">
    <citation type="journal article" date="2011" name="J. Bacteriol.">
        <title>Complete genome sequence of strain HTCC2503T of Parvularcula bermudensis, the type species of the order "Parvularculales" in the class Alphaproteobacteria.</title>
        <authorList>
            <person name="Oh H.M."/>
            <person name="Kang I."/>
            <person name="Vergin K.L."/>
            <person name="Kang D."/>
            <person name="Rhee K.H."/>
            <person name="Giovannoni S.J."/>
            <person name="Cho J.C."/>
        </authorList>
    </citation>
    <scope>NUCLEOTIDE SEQUENCE [LARGE SCALE GENOMIC DNA]</scope>
    <source>
        <strain evidence="11">ATCC BAA-594 / HTCC2503 / KCTC 12087</strain>
    </source>
</reference>
<feature type="transmembrane region" description="Helical" evidence="8">
    <location>
        <begin position="309"/>
        <end position="326"/>
    </location>
</feature>
<dbReference type="RefSeq" id="WP_013300578.1">
    <property type="nucleotide sequence ID" value="NC_014414.1"/>
</dbReference>
<dbReference type="OrthoDB" id="9810951at2"/>
<feature type="transmembrane region" description="Helical" evidence="8">
    <location>
        <begin position="100"/>
        <end position="133"/>
    </location>
</feature>
<dbReference type="PANTHER" id="PTHR33908">
    <property type="entry name" value="MANNOSYLTRANSFERASE YKCB-RELATED"/>
    <property type="match status" value="1"/>
</dbReference>
<dbReference type="PANTHER" id="PTHR33908:SF3">
    <property type="entry name" value="UNDECAPRENYL PHOSPHATE-ALPHA-4-AMINO-4-DEOXY-L-ARABINOSE ARABINOSYL TRANSFERASE"/>
    <property type="match status" value="1"/>
</dbReference>
<keyword evidence="5 8" id="KW-0812">Transmembrane</keyword>
<keyword evidence="6 8" id="KW-1133">Transmembrane helix</keyword>
<organism evidence="10 11">
    <name type="scientific">Parvularcula bermudensis (strain ATCC BAA-594 / HTCC2503 / KCTC 12087)</name>
    <dbReference type="NCBI Taxonomy" id="314260"/>
    <lineage>
        <taxon>Bacteria</taxon>
        <taxon>Pseudomonadati</taxon>
        <taxon>Pseudomonadota</taxon>
        <taxon>Alphaproteobacteria</taxon>
        <taxon>Parvularculales</taxon>
        <taxon>Parvularculaceae</taxon>
        <taxon>Parvularcula</taxon>
    </lineage>
</organism>
<evidence type="ECO:0000256" key="5">
    <source>
        <dbReference type="ARBA" id="ARBA00022692"/>
    </source>
</evidence>
<proteinExistence type="predicted"/>
<feature type="transmembrane region" description="Helical" evidence="8">
    <location>
        <begin position="12"/>
        <end position="33"/>
    </location>
</feature>
<feature type="transmembrane region" description="Helical" evidence="8">
    <location>
        <begin position="226"/>
        <end position="245"/>
    </location>
</feature>
<protein>
    <recommendedName>
        <fullName evidence="9">Glycosyltransferase RgtA/B/C/D-like domain-containing protein</fullName>
    </recommendedName>
</protein>
<keyword evidence="2" id="KW-1003">Cell membrane</keyword>
<feature type="transmembrane region" description="Helical" evidence="8">
    <location>
        <begin position="332"/>
        <end position="350"/>
    </location>
</feature>
<feature type="transmembrane region" description="Helical" evidence="8">
    <location>
        <begin position="422"/>
        <end position="441"/>
    </location>
</feature>
<reference evidence="11" key="1">
    <citation type="submission" date="2010-08" db="EMBL/GenBank/DDBJ databases">
        <title>Genome sequence of Parvularcula bermudensis HTCC2503.</title>
        <authorList>
            <person name="Kang D.-M."/>
            <person name="Oh H.-M."/>
            <person name="Cho J.-C."/>
        </authorList>
    </citation>
    <scope>NUCLEOTIDE SEQUENCE [LARGE SCALE GENOMIC DNA]</scope>
    <source>
        <strain evidence="11">ATCC BAA-594 / HTCC2503 / KCTC 12087</strain>
    </source>
</reference>
<feature type="transmembrane region" description="Helical" evidence="8">
    <location>
        <begin position="276"/>
        <end position="297"/>
    </location>
</feature>
<dbReference type="GO" id="GO:0016763">
    <property type="term" value="F:pentosyltransferase activity"/>
    <property type="evidence" value="ECO:0007669"/>
    <property type="project" value="TreeGrafter"/>
</dbReference>
<feature type="transmembrane region" description="Helical" evidence="8">
    <location>
        <begin position="145"/>
        <end position="165"/>
    </location>
</feature>
<evidence type="ECO:0000313" key="11">
    <source>
        <dbReference type="Proteomes" id="UP000001302"/>
    </source>
</evidence>
<dbReference type="eggNOG" id="COG1807">
    <property type="taxonomic scope" value="Bacteria"/>
</dbReference>
<keyword evidence="4" id="KW-0808">Transferase</keyword>
<dbReference type="GO" id="GO:0010041">
    <property type="term" value="P:response to iron(III) ion"/>
    <property type="evidence" value="ECO:0007669"/>
    <property type="project" value="TreeGrafter"/>
</dbReference>
<dbReference type="InterPro" id="IPR050297">
    <property type="entry name" value="LipidA_mod_glycosyltrf_83"/>
</dbReference>
<gene>
    <name evidence="10" type="ordered locus">PB2503_07744</name>
</gene>
<evidence type="ECO:0000256" key="3">
    <source>
        <dbReference type="ARBA" id="ARBA00022676"/>
    </source>
</evidence>
<evidence type="ECO:0000259" key="9">
    <source>
        <dbReference type="Pfam" id="PF13231"/>
    </source>
</evidence>
<feature type="transmembrane region" description="Helical" evidence="8">
    <location>
        <begin position="362"/>
        <end position="382"/>
    </location>
</feature>
<keyword evidence="11" id="KW-1185">Reference proteome</keyword>
<evidence type="ECO:0000256" key="2">
    <source>
        <dbReference type="ARBA" id="ARBA00022475"/>
    </source>
</evidence>
<dbReference type="STRING" id="314260.PB2503_07744"/>
<feature type="transmembrane region" description="Helical" evidence="8">
    <location>
        <begin position="177"/>
        <end position="206"/>
    </location>
</feature>
<feature type="transmembrane region" description="Helical" evidence="8">
    <location>
        <begin position="394"/>
        <end position="415"/>
    </location>
</feature>
<evidence type="ECO:0000256" key="4">
    <source>
        <dbReference type="ARBA" id="ARBA00022679"/>
    </source>
</evidence>
<evidence type="ECO:0000313" key="10">
    <source>
        <dbReference type="EMBL" id="ADM09604.1"/>
    </source>
</evidence>
<feature type="domain" description="Glycosyltransferase RgtA/B/C/D-like" evidence="9">
    <location>
        <begin position="69"/>
        <end position="212"/>
    </location>
</feature>
<dbReference type="InterPro" id="IPR038731">
    <property type="entry name" value="RgtA/B/C-like"/>
</dbReference>
<keyword evidence="7 8" id="KW-0472">Membrane</keyword>
<dbReference type="AlphaFoldDB" id="E0TGI5"/>